<dbReference type="Pfam" id="PF00275">
    <property type="entry name" value="EPSP_synthase"/>
    <property type="match status" value="1"/>
</dbReference>
<feature type="binding site" evidence="7">
    <location>
        <position position="319"/>
    </location>
    <ligand>
        <name>3-phosphoshikimate</name>
        <dbReference type="ChEBI" id="CHEBI:145989"/>
    </ligand>
</feature>
<evidence type="ECO:0000256" key="4">
    <source>
        <dbReference type="ARBA" id="ARBA00022679"/>
    </source>
</evidence>
<evidence type="ECO:0000256" key="7">
    <source>
        <dbReference type="HAMAP-Rule" id="MF_00210"/>
    </source>
</evidence>
<accession>A0A6B2M2J6</accession>
<dbReference type="SUPFAM" id="SSF55205">
    <property type="entry name" value="EPT/RTPC-like"/>
    <property type="match status" value="1"/>
</dbReference>
<feature type="binding site" evidence="7">
    <location>
        <position position="26"/>
    </location>
    <ligand>
        <name>3-phosphoshikimate</name>
        <dbReference type="ChEBI" id="CHEBI:145989"/>
    </ligand>
</feature>
<feature type="binding site" evidence="7">
    <location>
        <position position="25"/>
    </location>
    <ligand>
        <name>phosphoenolpyruvate</name>
        <dbReference type="ChEBI" id="CHEBI:58702"/>
    </ligand>
</feature>
<evidence type="ECO:0000259" key="8">
    <source>
        <dbReference type="Pfam" id="PF00275"/>
    </source>
</evidence>
<comment type="similarity">
    <text evidence="2 7">Belongs to the EPSP synthase family.</text>
</comment>
<feature type="binding site" evidence="7">
    <location>
        <position position="174"/>
    </location>
    <ligand>
        <name>3-phosphoshikimate</name>
        <dbReference type="ChEBI" id="CHEBI:145989"/>
    </ligand>
</feature>
<organism evidence="9 10">
    <name type="scientific">Oceanipulchritudo coccoides</name>
    <dbReference type="NCBI Taxonomy" id="2706888"/>
    <lineage>
        <taxon>Bacteria</taxon>
        <taxon>Pseudomonadati</taxon>
        <taxon>Verrucomicrobiota</taxon>
        <taxon>Opitutia</taxon>
        <taxon>Puniceicoccales</taxon>
        <taxon>Oceanipulchritudinaceae</taxon>
        <taxon>Oceanipulchritudo</taxon>
    </lineage>
</organism>
<dbReference type="InterPro" id="IPR001986">
    <property type="entry name" value="Enolpyruvate_Tfrase_dom"/>
</dbReference>
<proteinExistence type="inferred from homology"/>
<evidence type="ECO:0000313" key="10">
    <source>
        <dbReference type="Proteomes" id="UP000478417"/>
    </source>
</evidence>
<feature type="active site" description="Proton acceptor" evidence="7">
    <location>
        <position position="319"/>
    </location>
</feature>
<keyword evidence="3 7" id="KW-0028">Amino-acid biosynthesis</keyword>
<sequence length="445" mass="47679">MLPDPYPVKPWRAPCRGSVSLPGSKSLTNRALILSALTKGTVQLEGALVSRDSRLLVQNLQALGFEVSMDEAKRSMVIRGEGGSIPESVADLFVGNAGTAARFLTAFVCLHPDGRYRFDGDEEMRKRPMEGLLDCLTRLGARVAFEGERNCFPFEIQTTGLPGGNWSVDAGASSQMLSALMMVAPFASENVFLSAPGVRPAFVQMTADLMHQYGVNLSGTPSDGYSIPAGQSYSPGKSRFPIEPDATAASYFMTLPLVVGGSVLVRGMHSGLLQGDTAYAGVLRDLGMGITEKEDGLLVEAPEVYTAEARAFSFRTFSDTFLTLAAVAPLLPAPVTISGINHTRYQETDRIHAMAEGLGRAGAQVSTDEGSITVGPGGISGSPKPVFIDSYKDHRVAMSFGILGCRDVLGTGEPWLYVRDPACCAKTFPAFFEELELLYRNSHDK</sequence>
<comment type="pathway">
    <text evidence="1 7">Metabolic intermediate biosynthesis; chorismate biosynthesis; chorismate from D-erythrose 4-phosphate and phosphoenolpyruvate: step 6/7.</text>
</comment>
<feature type="binding site" evidence="7">
    <location>
        <position position="98"/>
    </location>
    <ligand>
        <name>phosphoenolpyruvate</name>
        <dbReference type="ChEBI" id="CHEBI:58702"/>
    </ligand>
</feature>
<feature type="domain" description="Enolpyruvate transferase" evidence="8">
    <location>
        <begin position="14"/>
        <end position="435"/>
    </location>
</feature>
<dbReference type="GO" id="GO:0008652">
    <property type="term" value="P:amino acid biosynthetic process"/>
    <property type="evidence" value="ECO:0007669"/>
    <property type="project" value="UniProtKB-KW"/>
</dbReference>
<dbReference type="EC" id="2.5.1.19" evidence="7"/>
<feature type="binding site" evidence="7">
    <location>
        <position position="30"/>
    </location>
    <ligand>
        <name>3-phosphoshikimate</name>
        <dbReference type="ChEBI" id="CHEBI:145989"/>
    </ligand>
</feature>
<dbReference type="UniPathway" id="UPA00053">
    <property type="reaction ID" value="UER00089"/>
</dbReference>
<dbReference type="InterPro" id="IPR013792">
    <property type="entry name" value="RNA3'P_cycl/enolpyr_Trfase_a/b"/>
</dbReference>
<feature type="binding site" evidence="7">
    <location>
        <position position="25"/>
    </location>
    <ligand>
        <name>3-phosphoshikimate</name>
        <dbReference type="ChEBI" id="CHEBI:145989"/>
    </ligand>
</feature>
<evidence type="ECO:0000256" key="6">
    <source>
        <dbReference type="ARBA" id="ARBA00044633"/>
    </source>
</evidence>
<name>A0A6B2M2J6_9BACT</name>
<dbReference type="Proteomes" id="UP000478417">
    <property type="component" value="Unassembled WGS sequence"/>
</dbReference>
<evidence type="ECO:0000256" key="2">
    <source>
        <dbReference type="ARBA" id="ARBA00009948"/>
    </source>
</evidence>
<dbReference type="GO" id="GO:0003866">
    <property type="term" value="F:3-phosphoshikimate 1-carboxyvinyltransferase activity"/>
    <property type="evidence" value="ECO:0007669"/>
    <property type="project" value="UniProtKB-UniRule"/>
</dbReference>
<evidence type="ECO:0000313" key="9">
    <source>
        <dbReference type="EMBL" id="NDV62025.1"/>
    </source>
</evidence>
<keyword evidence="5 7" id="KW-0057">Aromatic amino acid biosynthesis</keyword>
<gene>
    <name evidence="7 9" type="primary">aroA</name>
    <name evidence="9" type="ORF">G0Q06_06165</name>
</gene>
<feature type="binding site" evidence="7">
    <location>
        <position position="395"/>
    </location>
    <ligand>
        <name>phosphoenolpyruvate</name>
        <dbReference type="ChEBI" id="CHEBI:58702"/>
    </ligand>
</feature>
<dbReference type="PROSITE" id="PS00104">
    <property type="entry name" value="EPSP_SYNTHASE_1"/>
    <property type="match status" value="1"/>
</dbReference>
<dbReference type="InterPro" id="IPR023193">
    <property type="entry name" value="EPSP_synthase_CS"/>
</dbReference>
<evidence type="ECO:0000256" key="3">
    <source>
        <dbReference type="ARBA" id="ARBA00022605"/>
    </source>
</evidence>
<reference evidence="9 10" key="1">
    <citation type="submission" date="2020-02" db="EMBL/GenBank/DDBJ databases">
        <title>Albibacoteraceae fam. nov., the first described family within the subdivision 4 Verrucomicrobia.</title>
        <authorList>
            <person name="Xi F."/>
        </authorList>
    </citation>
    <scope>NUCLEOTIDE SEQUENCE [LARGE SCALE GENOMIC DNA]</scope>
    <source>
        <strain evidence="9 10">CK1056</strain>
    </source>
</reference>
<feature type="binding site" evidence="7">
    <location>
        <position position="346"/>
    </location>
    <ligand>
        <name>3-phosphoshikimate</name>
        <dbReference type="ChEBI" id="CHEBI:145989"/>
    </ligand>
</feature>
<dbReference type="PANTHER" id="PTHR21090">
    <property type="entry name" value="AROM/DEHYDROQUINATE SYNTHASE"/>
    <property type="match status" value="1"/>
</dbReference>
<dbReference type="GO" id="GO:0009073">
    <property type="term" value="P:aromatic amino acid family biosynthetic process"/>
    <property type="evidence" value="ECO:0007669"/>
    <property type="project" value="UniProtKB-KW"/>
</dbReference>
<comment type="subcellular location">
    <subcellularLocation>
        <location evidence="7">Cytoplasm</location>
    </subcellularLocation>
</comment>
<feature type="binding site" evidence="7">
    <location>
        <position position="175"/>
    </location>
    <ligand>
        <name>3-phosphoshikimate</name>
        <dbReference type="ChEBI" id="CHEBI:145989"/>
    </ligand>
</feature>
<keyword evidence="4 7" id="KW-0808">Transferase</keyword>
<dbReference type="PANTHER" id="PTHR21090:SF5">
    <property type="entry name" value="PENTAFUNCTIONAL AROM POLYPEPTIDE"/>
    <property type="match status" value="1"/>
</dbReference>
<comment type="catalytic activity">
    <reaction evidence="6">
        <text>3-phosphoshikimate + phosphoenolpyruvate = 5-O-(1-carboxyvinyl)-3-phosphoshikimate + phosphate</text>
        <dbReference type="Rhea" id="RHEA:21256"/>
        <dbReference type="ChEBI" id="CHEBI:43474"/>
        <dbReference type="ChEBI" id="CHEBI:57701"/>
        <dbReference type="ChEBI" id="CHEBI:58702"/>
        <dbReference type="ChEBI" id="CHEBI:145989"/>
        <dbReference type="EC" id="2.5.1.19"/>
    </reaction>
    <physiologicalReaction direction="left-to-right" evidence="6">
        <dbReference type="Rhea" id="RHEA:21257"/>
    </physiologicalReaction>
</comment>
<dbReference type="RefSeq" id="WP_163963555.1">
    <property type="nucleotide sequence ID" value="NZ_JAAGNX010000002.1"/>
</dbReference>
<feature type="binding site" evidence="7">
    <location>
        <position position="173"/>
    </location>
    <ligand>
        <name>3-phosphoshikimate</name>
        <dbReference type="ChEBI" id="CHEBI:145989"/>
    </ligand>
</feature>
<dbReference type="HAMAP" id="MF_00210">
    <property type="entry name" value="EPSP_synth"/>
    <property type="match status" value="1"/>
</dbReference>
<keyword evidence="7" id="KW-0963">Cytoplasm</keyword>
<comment type="subunit">
    <text evidence="7">Monomer.</text>
</comment>
<evidence type="ECO:0000256" key="1">
    <source>
        <dbReference type="ARBA" id="ARBA00004811"/>
    </source>
</evidence>
<comment type="caution">
    <text evidence="9">The sequence shown here is derived from an EMBL/GenBank/DDBJ whole genome shotgun (WGS) entry which is preliminary data.</text>
</comment>
<feature type="binding site" evidence="7">
    <location>
        <position position="350"/>
    </location>
    <ligand>
        <name>phosphoenolpyruvate</name>
        <dbReference type="ChEBI" id="CHEBI:58702"/>
    </ligand>
</feature>
<comment type="caution">
    <text evidence="7">Lacks conserved residue(s) required for the propagation of feature annotation.</text>
</comment>
<feature type="binding site" evidence="7">
    <location>
        <position position="175"/>
    </location>
    <ligand>
        <name>phosphoenolpyruvate</name>
        <dbReference type="ChEBI" id="CHEBI:58702"/>
    </ligand>
</feature>
<dbReference type="GO" id="GO:0009423">
    <property type="term" value="P:chorismate biosynthetic process"/>
    <property type="evidence" value="ECO:0007669"/>
    <property type="project" value="UniProtKB-UniRule"/>
</dbReference>
<dbReference type="NCBIfam" id="TIGR01356">
    <property type="entry name" value="aroA"/>
    <property type="match status" value="1"/>
</dbReference>
<dbReference type="AlphaFoldDB" id="A0A6B2M2J6"/>
<dbReference type="InterPro" id="IPR006264">
    <property type="entry name" value="EPSP_synthase"/>
</dbReference>
<dbReference type="GO" id="GO:0005737">
    <property type="term" value="C:cytoplasm"/>
    <property type="evidence" value="ECO:0007669"/>
    <property type="project" value="UniProtKB-SubCell"/>
</dbReference>
<feature type="binding site" evidence="7">
    <location>
        <position position="426"/>
    </location>
    <ligand>
        <name>phosphoenolpyruvate</name>
        <dbReference type="ChEBI" id="CHEBI:58702"/>
    </ligand>
</feature>
<dbReference type="PIRSF" id="PIRSF000505">
    <property type="entry name" value="EPSPS"/>
    <property type="match status" value="1"/>
</dbReference>
<feature type="binding site" evidence="7">
    <location>
        <position position="127"/>
    </location>
    <ligand>
        <name>phosphoenolpyruvate</name>
        <dbReference type="ChEBI" id="CHEBI:58702"/>
    </ligand>
</feature>
<dbReference type="InterPro" id="IPR036968">
    <property type="entry name" value="Enolpyruvate_Tfrase_sf"/>
</dbReference>
<keyword evidence="10" id="KW-1185">Reference proteome</keyword>
<protein>
    <recommendedName>
        <fullName evidence="7">3-phosphoshikimate 1-carboxyvinyltransferase</fullName>
        <ecNumber evidence="7">2.5.1.19</ecNumber>
    </recommendedName>
    <alternativeName>
        <fullName evidence="7">5-enolpyruvylshikimate-3-phosphate synthase</fullName>
        <shortName evidence="7">EPSP synthase</shortName>
        <shortName evidence="7">EPSPS</shortName>
    </alternativeName>
</protein>
<comment type="function">
    <text evidence="7">Catalyzes the transfer of the enolpyruvyl moiety of phosphoenolpyruvate (PEP) to the 5-hydroxyl of shikimate-3-phosphate (S3P) to produce enolpyruvyl shikimate-3-phosphate and inorganic phosphate.</text>
</comment>
<dbReference type="CDD" id="cd01556">
    <property type="entry name" value="EPSP_synthase"/>
    <property type="match status" value="1"/>
</dbReference>
<dbReference type="Gene3D" id="3.65.10.10">
    <property type="entry name" value="Enolpyruvate transferase domain"/>
    <property type="match status" value="2"/>
</dbReference>
<evidence type="ECO:0000256" key="5">
    <source>
        <dbReference type="ARBA" id="ARBA00023141"/>
    </source>
</evidence>
<dbReference type="EMBL" id="JAAGNX010000002">
    <property type="protein sequence ID" value="NDV62025.1"/>
    <property type="molecule type" value="Genomic_DNA"/>
</dbReference>